<feature type="compositionally biased region" description="Low complexity" evidence="4">
    <location>
        <begin position="152"/>
        <end position="168"/>
    </location>
</feature>
<dbReference type="Proteomes" id="UP000830729">
    <property type="component" value="Chromosome"/>
</dbReference>
<dbReference type="RefSeq" id="WP_248649679.1">
    <property type="nucleotide sequence ID" value="NZ_CP096659.1"/>
</dbReference>
<evidence type="ECO:0000313" key="8">
    <source>
        <dbReference type="Proteomes" id="UP000830729"/>
    </source>
</evidence>
<organism evidence="7 8">
    <name type="scientific">Halorussus limi</name>
    <dbReference type="NCBI Taxonomy" id="2938695"/>
    <lineage>
        <taxon>Archaea</taxon>
        <taxon>Methanobacteriati</taxon>
        <taxon>Methanobacteriota</taxon>
        <taxon>Stenosarchaea group</taxon>
        <taxon>Halobacteria</taxon>
        <taxon>Halobacteriales</taxon>
        <taxon>Haladaptataceae</taxon>
        <taxon>Halorussus</taxon>
    </lineage>
</organism>
<dbReference type="Pfam" id="PF01011">
    <property type="entry name" value="PQQ"/>
    <property type="match status" value="1"/>
</dbReference>
<dbReference type="InterPro" id="IPR011047">
    <property type="entry name" value="Quinoprotein_ADH-like_sf"/>
</dbReference>
<dbReference type="SUPFAM" id="SSF50998">
    <property type="entry name" value="Quinoprotein alcohol dehydrogenase-like"/>
    <property type="match status" value="1"/>
</dbReference>
<evidence type="ECO:0000256" key="4">
    <source>
        <dbReference type="SAM" id="MobiDB-lite"/>
    </source>
</evidence>
<comment type="cofactor">
    <cofactor evidence="1">
        <name>pyrroloquinoline quinone</name>
        <dbReference type="ChEBI" id="CHEBI:58442"/>
    </cofactor>
</comment>
<accession>A0A8U0HRX7</accession>
<dbReference type="Gene3D" id="2.140.10.10">
    <property type="entry name" value="Quinoprotein alcohol dehydrogenase-like superfamily"/>
    <property type="match status" value="1"/>
</dbReference>
<keyword evidence="8" id="KW-1185">Reference proteome</keyword>
<protein>
    <submittedName>
        <fullName evidence="7">PQQ-binding-like beta-propeller repeat protein</fullName>
    </submittedName>
</protein>
<name>A0A8U0HRX7_9EURY</name>
<keyword evidence="3" id="KW-0560">Oxidoreductase</keyword>
<comment type="similarity">
    <text evidence="2">Belongs to the bacterial PQQ dehydrogenase family.</text>
</comment>
<evidence type="ECO:0000256" key="2">
    <source>
        <dbReference type="ARBA" id="ARBA00008156"/>
    </source>
</evidence>
<evidence type="ECO:0000259" key="6">
    <source>
        <dbReference type="Pfam" id="PF13360"/>
    </source>
</evidence>
<feature type="compositionally biased region" description="Acidic residues" evidence="4">
    <location>
        <begin position="1"/>
        <end position="14"/>
    </location>
</feature>
<dbReference type="PANTHER" id="PTHR32303">
    <property type="entry name" value="QUINOPROTEIN ALCOHOL DEHYDROGENASE (CYTOCHROME C)"/>
    <property type="match status" value="1"/>
</dbReference>
<feature type="compositionally biased region" description="Basic and acidic residues" evidence="4">
    <location>
        <begin position="15"/>
        <end position="27"/>
    </location>
</feature>
<feature type="domain" description="Pyrrolo-quinoline quinone repeat" evidence="5">
    <location>
        <begin position="190"/>
        <end position="496"/>
    </location>
</feature>
<dbReference type="InterPro" id="IPR018391">
    <property type="entry name" value="PQQ_b-propeller_rpt"/>
</dbReference>
<dbReference type="PANTHER" id="PTHR32303:SF10">
    <property type="entry name" value="OUTER MEMBRANE PROTEIN ASSEMBLY FACTOR BAMB"/>
    <property type="match status" value="1"/>
</dbReference>
<dbReference type="InterPro" id="IPR002372">
    <property type="entry name" value="PQQ_rpt_dom"/>
</dbReference>
<dbReference type="InterPro" id="IPR008972">
    <property type="entry name" value="Cupredoxin"/>
</dbReference>
<feature type="region of interest" description="Disordered" evidence="4">
    <location>
        <begin position="1"/>
        <end position="27"/>
    </location>
</feature>
<evidence type="ECO:0000259" key="5">
    <source>
        <dbReference type="Pfam" id="PF01011"/>
    </source>
</evidence>
<dbReference type="GeneID" id="72186313"/>
<dbReference type="EMBL" id="CP096659">
    <property type="protein sequence ID" value="UPV73627.1"/>
    <property type="molecule type" value="Genomic_DNA"/>
</dbReference>
<feature type="domain" description="Pyrrolo-quinoline quinone repeat" evidence="6">
    <location>
        <begin position="591"/>
        <end position="692"/>
    </location>
</feature>
<evidence type="ECO:0000256" key="1">
    <source>
        <dbReference type="ARBA" id="ARBA00001931"/>
    </source>
</evidence>
<dbReference type="SMART" id="SM00564">
    <property type="entry name" value="PQQ"/>
    <property type="match status" value="6"/>
</dbReference>
<dbReference type="Gene3D" id="2.60.40.420">
    <property type="entry name" value="Cupredoxins - blue copper proteins"/>
    <property type="match status" value="1"/>
</dbReference>
<dbReference type="Pfam" id="PF13360">
    <property type="entry name" value="PQQ_2"/>
    <property type="match status" value="1"/>
</dbReference>
<gene>
    <name evidence="7" type="ORF">M0R89_13900</name>
</gene>
<evidence type="ECO:0000313" key="7">
    <source>
        <dbReference type="EMBL" id="UPV73627.1"/>
    </source>
</evidence>
<reference evidence="7 8" key="1">
    <citation type="submission" date="2022-04" db="EMBL/GenBank/DDBJ databases">
        <title>Diverse halophilic archaea isolated from saline environments.</title>
        <authorList>
            <person name="Cui H.-L."/>
        </authorList>
    </citation>
    <scope>NUCLEOTIDE SEQUENCE [LARGE SCALE GENOMIC DNA]</scope>
    <source>
        <strain evidence="7 8">XZYJT49</strain>
    </source>
</reference>
<sequence length="700" mass="77154">MAADIDPENEEIEPEERPHYIDTGPEARGEDEHVDYMQEYDVEYVFGGGISGWHARQPPRIEGQVNPTLELEAGNRYRVRWENIDGAPHNFVIQDADGNRLVGTDVYSAEGATATLVFTATEEMSQYICTIHPNSMVGDVQIAGEAPSPADQQGGKLQQPPGPGAAQGDIPKLPVTTNLLEEDSERRDSWLHYDKGLGQRGFTPVDRLDPENVASLEQKYTIPTDSAGLETNPIIVPSDPPVMYYTTSNLSVVAANARNGKKYWEFKYALPEDAAGQTGRNRGVAVWKDKVFLATTDSYLVALDRYTGEKQWETLMLTDEQQREMDQPKRMSISQAPIAYDGRILVGMSGDFGGWCVASSVDAESGDVEWTVNMAPKDAWVGDSWRFASNAPWMSPSIDPETNNVFYAVGNPCPMMNGLVRPGPNHHSNSIVAVDLDSGNIKWASQQIPHELWDYDSHATPTVFDIEVDGETRRAVSTDQKAGWTYVYDAETGRLLERTAPWTKQDHEWAEHFLALPPRGRENAATAWPGTIGATEWPPCAYDPETGMRYIAAVEAAQRVSYDPDWEYTTKGDISLAEGGSRLASEDTSHNAYVQAVDPATGDLAWRTELPDVNSSWSHWRIWPGGTTATAGGVLFVPSSGGHVYALDTETGERIWSAETDADRITPAPVVWDDPVEQTQYVAVAADDEITVWASGGFDE</sequence>
<evidence type="ECO:0000256" key="3">
    <source>
        <dbReference type="ARBA" id="ARBA00023002"/>
    </source>
</evidence>
<dbReference type="KEGG" id="halx:M0R89_13900"/>
<feature type="region of interest" description="Disordered" evidence="4">
    <location>
        <begin position="145"/>
        <end position="171"/>
    </location>
</feature>
<dbReference type="SUPFAM" id="SSF49503">
    <property type="entry name" value="Cupredoxins"/>
    <property type="match status" value="1"/>
</dbReference>
<dbReference type="AlphaFoldDB" id="A0A8U0HRX7"/>
<dbReference type="GO" id="GO:0016491">
    <property type="term" value="F:oxidoreductase activity"/>
    <property type="evidence" value="ECO:0007669"/>
    <property type="project" value="UniProtKB-KW"/>
</dbReference>
<proteinExistence type="inferred from homology"/>